<dbReference type="SMART" id="SM00477">
    <property type="entry name" value="NUC"/>
    <property type="match status" value="1"/>
</dbReference>
<dbReference type="AlphaFoldDB" id="A0A3E0VBG6"/>
<evidence type="ECO:0000259" key="5">
    <source>
        <dbReference type="SMART" id="SM00892"/>
    </source>
</evidence>
<feature type="domain" description="ENPP1-3/EXOG-like endonuclease/phosphodiesterase" evidence="4">
    <location>
        <begin position="33"/>
        <end position="255"/>
    </location>
</feature>
<dbReference type="EMBL" id="NBXA01000042">
    <property type="protein sequence ID" value="RFA06873.1"/>
    <property type="molecule type" value="Genomic_DNA"/>
</dbReference>
<dbReference type="GO" id="GO:0046872">
    <property type="term" value="F:metal ion binding"/>
    <property type="evidence" value="ECO:0007669"/>
    <property type="project" value="UniProtKB-KW"/>
</dbReference>
<dbReference type="Pfam" id="PF01223">
    <property type="entry name" value="Endonuclease_NS"/>
    <property type="match status" value="1"/>
</dbReference>
<dbReference type="InterPro" id="IPR044929">
    <property type="entry name" value="DNA/RNA_non-sp_Endonuclease_sf"/>
</dbReference>
<dbReference type="SMART" id="SM00892">
    <property type="entry name" value="Endonuclease_NS"/>
    <property type="match status" value="1"/>
</dbReference>
<accession>A0A3E0VBG6</accession>
<dbReference type="PANTHER" id="PTHR13966">
    <property type="entry name" value="ENDONUCLEASE RELATED"/>
    <property type="match status" value="1"/>
</dbReference>
<feature type="region of interest" description="Disordered" evidence="3">
    <location>
        <begin position="70"/>
        <end position="91"/>
    </location>
</feature>
<dbReference type="RefSeq" id="WP_116284646.1">
    <property type="nucleotide sequence ID" value="NZ_NBXA01000042.1"/>
</dbReference>
<evidence type="ECO:0000256" key="3">
    <source>
        <dbReference type="SAM" id="MobiDB-lite"/>
    </source>
</evidence>
<feature type="binding site" evidence="2">
    <location>
        <position position="130"/>
    </location>
    <ligand>
        <name>Mg(2+)</name>
        <dbReference type="ChEBI" id="CHEBI:18420"/>
        <note>catalytic</note>
    </ligand>
</feature>
<evidence type="ECO:0000256" key="1">
    <source>
        <dbReference type="PIRSR" id="PIRSR640255-1"/>
    </source>
</evidence>
<evidence type="ECO:0000256" key="2">
    <source>
        <dbReference type="PIRSR" id="PIRSR640255-2"/>
    </source>
</evidence>
<dbReference type="InterPro" id="IPR020821">
    <property type="entry name" value="ENPP1-3/EXOG-like_nuc-like"/>
</dbReference>
<comment type="caution">
    <text evidence="6">The sequence shown here is derived from an EMBL/GenBank/DDBJ whole genome shotgun (WGS) entry which is preliminary data.</text>
</comment>
<dbReference type="Proteomes" id="UP000256709">
    <property type="component" value="Unassembled WGS sequence"/>
</dbReference>
<dbReference type="OrthoDB" id="104542at2"/>
<dbReference type="InterPro" id="IPR001604">
    <property type="entry name" value="Endo_G_ENPP1-like_dom"/>
</dbReference>
<evidence type="ECO:0000313" key="7">
    <source>
        <dbReference type="Proteomes" id="UP000256709"/>
    </source>
</evidence>
<organism evidence="6 7">
    <name type="scientific">Subtercola boreus</name>
    <dbReference type="NCBI Taxonomy" id="120213"/>
    <lineage>
        <taxon>Bacteria</taxon>
        <taxon>Bacillati</taxon>
        <taxon>Actinomycetota</taxon>
        <taxon>Actinomycetes</taxon>
        <taxon>Micrococcales</taxon>
        <taxon>Microbacteriaceae</taxon>
        <taxon>Subtercola</taxon>
    </lineage>
</organism>
<dbReference type="SUPFAM" id="SSF54060">
    <property type="entry name" value="His-Me finger endonucleases"/>
    <property type="match status" value="1"/>
</dbReference>
<keyword evidence="6" id="KW-0540">Nuclease</keyword>
<reference evidence="6 7" key="1">
    <citation type="submission" date="2017-04" db="EMBL/GenBank/DDBJ databases">
        <title>Comparative genome analysis of Subtercola boreus.</title>
        <authorList>
            <person name="Cho Y.-J."/>
            <person name="Cho A."/>
            <person name="Kim O.-S."/>
            <person name="Lee J.-I."/>
        </authorList>
    </citation>
    <scope>NUCLEOTIDE SEQUENCE [LARGE SCALE GENOMIC DNA]</scope>
    <source>
        <strain evidence="6 7">P27444</strain>
    </source>
</reference>
<keyword evidence="2" id="KW-0479">Metal-binding</keyword>
<dbReference type="InterPro" id="IPR044925">
    <property type="entry name" value="His-Me_finger_sf"/>
</dbReference>
<dbReference type="CDD" id="cd00091">
    <property type="entry name" value="NUC"/>
    <property type="match status" value="1"/>
</dbReference>
<protein>
    <submittedName>
        <fullName evidence="6">DNA/RNA endonuclease</fullName>
    </submittedName>
</protein>
<dbReference type="GO" id="GO:0016787">
    <property type="term" value="F:hydrolase activity"/>
    <property type="evidence" value="ECO:0007669"/>
    <property type="project" value="InterPro"/>
</dbReference>
<dbReference type="GO" id="GO:0004519">
    <property type="term" value="F:endonuclease activity"/>
    <property type="evidence" value="ECO:0007669"/>
    <property type="project" value="UniProtKB-KW"/>
</dbReference>
<keyword evidence="6" id="KW-0378">Hydrolase</keyword>
<dbReference type="PANTHER" id="PTHR13966:SF5">
    <property type="entry name" value="ENDONUCLEASE G, MITOCHONDRIAL"/>
    <property type="match status" value="1"/>
</dbReference>
<proteinExistence type="predicted"/>
<sequence length="284" mass="31386">MPQTTTGYAPDFLSVPLPLPTFGPDREIRTLPYIHFTVLQDPNRRLPAATGVNIDGGTLRDIERGDDWHLDPRIPASEQAGPEIYANNDLDRGHQVRRRDPVWGDLPTATAANQSTFVYTNCAPQAGEFNQSAELWGGLENHVLEYARVYAQKISVFTGPVLATADPSYRGIQIPRLFWKIAAWTEKEDDSTFRLASAGFILDQTPELDDIDLRTARAIAAGNPPPLGPFRTFQVSVRRIADLTALALGELVAADREPAPTVQGTRPDTEISRELFALDDIDLQ</sequence>
<name>A0A3E0VBG6_9MICO</name>
<keyword evidence="6" id="KW-0255">Endonuclease</keyword>
<evidence type="ECO:0000259" key="4">
    <source>
        <dbReference type="SMART" id="SM00477"/>
    </source>
</evidence>
<evidence type="ECO:0000313" key="6">
    <source>
        <dbReference type="EMBL" id="RFA06873.1"/>
    </source>
</evidence>
<gene>
    <name evidence="6" type="ORF">B7R21_18000</name>
</gene>
<feature type="domain" description="DNA/RNA non-specific endonuclease/pyrophosphatase/phosphodiesterase" evidence="5">
    <location>
        <begin position="32"/>
        <end position="255"/>
    </location>
</feature>
<dbReference type="InterPro" id="IPR040255">
    <property type="entry name" value="Non-specific_endonuclease"/>
</dbReference>
<feature type="active site" description="Proton acceptor" evidence="1">
    <location>
        <position position="94"/>
    </location>
</feature>
<dbReference type="Gene3D" id="3.40.570.10">
    <property type="entry name" value="Extracellular Endonuclease, subunit A"/>
    <property type="match status" value="1"/>
</dbReference>
<dbReference type="GO" id="GO:0003676">
    <property type="term" value="F:nucleic acid binding"/>
    <property type="evidence" value="ECO:0007669"/>
    <property type="project" value="InterPro"/>
</dbReference>